<proteinExistence type="inferred from homology"/>
<name>A0A1W9ZYL1_9MYCO</name>
<dbReference type="FunFam" id="3.40.50.720:FF:000084">
    <property type="entry name" value="Short-chain dehydrogenase reductase"/>
    <property type="match status" value="1"/>
</dbReference>
<evidence type="ECO:0000259" key="4">
    <source>
        <dbReference type="SMART" id="SM00822"/>
    </source>
</evidence>
<dbReference type="PRINTS" id="PR00081">
    <property type="entry name" value="GDHRDH"/>
</dbReference>
<gene>
    <name evidence="5" type="ORF">BST13_35825</name>
</gene>
<dbReference type="STRING" id="1927124.BST13_35825"/>
<keyword evidence="6" id="KW-1185">Reference proteome</keyword>
<feature type="domain" description="Ketoreductase" evidence="4">
    <location>
        <begin position="12"/>
        <end position="195"/>
    </location>
</feature>
<dbReference type="InterPro" id="IPR002347">
    <property type="entry name" value="SDR_fam"/>
</dbReference>
<dbReference type="Pfam" id="PF13561">
    <property type="entry name" value="adh_short_C2"/>
    <property type="match status" value="1"/>
</dbReference>
<dbReference type="EMBL" id="MVHF01000065">
    <property type="protein sequence ID" value="ORA22907.1"/>
    <property type="molecule type" value="Genomic_DNA"/>
</dbReference>
<dbReference type="Gene3D" id="3.40.50.720">
    <property type="entry name" value="NAD(P)-binding Rossmann-like Domain"/>
    <property type="match status" value="1"/>
</dbReference>
<comment type="caution">
    <text evidence="5">The sequence shown here is derived from an EMBL/GenBank/DDBJ whole genome shotgun (WGS) entry which is preliminary data.</text>
</comment>
<dbReference type="Proteomes" id="UP000192448">
    <property type="component" value="Unassembled WGS sequence"/>
</dbReference>
<evidence type="ECO:0000256" key="2">
    <source>
        <dbReference type="ARBA" id="ARBA00023002"/>
    </source>
</evidence>
<accession>A0A1W9ZYL1</accession>
<comment type="similarity">
    <text evidence="1">Belongs to the short-chain dehydrogenases/reductases (SDR) family.</text>
</comment>
<dbReference type="SMART" id="SM00822">
    <property type="entry name" value="PKS_KR"/>
    <property type="match status" value="1"/>
</dbReference>
<evidence type="ECO:0000313" key="6">
    <source>
        <dbReference type="Proteomes" id="UP000192448"/>
    </source>
</evidence>
<dbReference type="AlphaFoldDB" id="A0A1W9ZYL1"/>
<dbReference type="PANTHER" id="PTHR24321">
    <property type="entry name" value="DEHYDROGENASES, SHORT CHAIN"/>
    <property type="match status" value="1"/>
</dbReference>
<protein>
    <recommendedName>
        <fullName evidence="4">Ketoreductase domain-containing protein</fullName>
    </recommendedName>
</protein>
<dbReference type="InterPro" id="IPR036291">
    <property type="entry name" value="NAD(P)-bd_dom_sf"/>
</dbReference>
<evidence type="ECO:0000256" key="1">
    <source>
        <dbReference type="ARBA" id="ARBA00006484"/>
    </source>
</evidence>
<reference evidence="5 6" key="1">
    <citation type="submission" date="2017-02" db="EMBL/GenBank/DDBJ databases">
        <title>The new phylogeny of genus Mycobacterium.</title>
        <authorList>
            <person name="Tortoli E."/>
            <person name="Trovato A."/>
            <person name="Cirillo D.M."/>
        </authorList>
    </citation>
    <scope>NUCLEOTIDE SEQUENCE [LARGE SCALE GENOMIC DNA]</scope>
    <source>
        <strain evidence="5 6">RW6</strain>
    </source>
</reference>
<keyword evidence="2" id="KW-0560">Oxidoreductase</keyword>
<dbReference type="PRINTS" id="PR00080">
    <property type="entry name" value="SDRFAMILY"/>
</dbReference>
<dbReference type="CDD" id="cd05233">
    <property type="entry name" value="SDR_c"/>
    <property type="match status" value="1"/>
</dbReference>
<organism evidence="5 6">
    <name type="scientific">Mycobacterium aquaticum</name>
    <dbReference type="NCBI Taxonomy" id="1927124"/>
    <lineage>
        <taxon>Bacteria</taxon>
        <taxon>Bacillati</taxon>
        <taxon>Actinomycetota</taxon>
        <taxon>Actinomycetes</taxon>
        <taxon>Mycobacteriales</taxon>
        <taxon>Mycobacteriaceae</taxon>
        <taxon>Mycobacterium</taxon>
    </lineage>
</organism>
<dbReference type="InterPro" id="IPR057326">
    <property type="entry name" value="KR_dom"/>
</dbReference>
<keyword evidence="3" id="KW-0520">NAD</keyword>
<evidence type="ECO:0000313" key="5">
    <source>
        <dbReference type="EMBL" id="ORA22907.1"/>
    </source>
</evidence>
<dbReference type="PANTHER" id="PTHR24321:SF8">
    <property type="entry name" value="ESTRADIOL 17-BETA-DEHYDROGENASE 8-RELATED"/>
    <property type="match status" value="1"/>
</dbReference>
<sequence length="258" mass="27131">MPNIAQSRFAERICLVTGAATGIGRAVAWRMAHEGACVAVLDINGDQLEITRKGIEARGAKSHAITADVSVADQVRAAVQQVEIHLGPIDVLVSNAGVPIVGAIADLSLDEWDRTFAINTRSTFVVVQAVLSGMRKRRRGVISITASSAALVGEVGSAPYAPSKAALVNFAKQVAVENAHLGIRCNSVCPGWVDTPFNDPSFANDDERRETVQRQVPMGREGTPDELAAAIAFACSDDASYMTGHTLVVDGGLTLGPT</sequence>
<dbReference type="GO" id="GO:0016491">
    <property type="term" value="F:oxidoreductase activity"/>
    <property type="evidence" value="ECO:0007669"/>
    <property type="project" value="UniProtKB-KW"/>
</dbReference>
<dbReference type="SUPFAM" id="SSF51735">
    <property type="entry name" value="NAD(P)-binding Rossmann-fold domains"/>
    <property type="match status" value="1"/>
</dbReference>
<evidence type="ECO:0000256" key="3">
    <source>
        <dbReference type="ARBA" id="ARBA00023027"/>
    </source>
</evidence>
<dbReference type="RefSeq" id="WP_083170675.1">
    <property type="nucleotide sequence ID" value="NZ_MVHF01000065.1"/>
</dbReference>